<reference evidence="1" key="1">
    <citation type="submission" date="2020-08" db="EMBL/GenBank/DDBJ databases">
        <title>Multicomponent nature underlies the extraordinary mechanical properties of spider dragline silk.</title>
        <authorList>
            <person name="Kono N."/>
            <person name="Nakamura H."/>
            <person name="Mori M."/>
            <person name="Yoshida Y."/>
            <person name="Ohtoshi R."/>
            <person name="Malay A.D."/>
            <person name="Moran D.A.P."/>
            <person name="Tomita M."/>
            <person name="Numata K."/>
            <person name="Arakawa K."/>
        </authorList>
    </citation>
    <scope>NUCLEOTIDE SEQUENCE</scope>
</reference>
<keyword evidence="2" id="KW-1185">Reference proteome</keyword>
<evidence type="ECO:0000313" key="2">
    <source>
        <dbReference type="Proteomes" id="UP000887013"/>
    </source>
</evidence>
<name>A0A8X6T6S3_NEPPI</name>
<accession>A0A8X6T6S3</accession>
<dbReference type="Proteomes" id="UP000887013">
    <property type="component" value="Unassembled WGS sequence"/>
</dbReference>
<comment type="caution">
    <text evidence="1">The sequence shown here is derived from an EMBL/GenBank/DDBJ whole genome shotgun (WGS) entry which is preliminary data.</text>
</comment>
<gene>
    <name evidence="1" type="ORF">NPIL_439481</name>
</gene>
<dbReference type="AlphaFoldDB" id="A0A8X6T6S3"/>
<sequence length="119" mass="13930">MESEVLRLRKEVMKNKSEGLHAGDILKIRWRLWKCHDTYDTLGSYCILSIQKRNFLWDIEGFSFLQSGRLFHFVPRFATFDIVVDEEDKITISIESSDEKVKITAFRSFLIHTDGSKIG</sequence>
<organism evidence="1 2">
    <name type="scientific">Nephila pilipes</name>
    <name type="common">Giant wood spider</name>
    <name type="synonym">Nephila maculata</name>
    <dbReference type="NCBI Taxonomy" id="299642"/>
    <lineage>
        <taxon>Eukaryota</taxon>
        <taxon>Metazoa</taxon>
        <taxon>Ecdysozoa</taxon>
        <taxon>Arthropoda</taxon>
        <taxon>Chelicerata</taxon>
        <taxon>Arachnida</taxon>
        <taxon>Araneae</taxon>
        <taxon>Araneomorphae</taxon>
        <taxon>Entelegynae</taxon>
        <taxon>Araneoidea</taxon>
        <taxon>Nephilidae</taxon>
        <taxon>Nephila</taxon>
    </lineage>
</organism>
<evidence type="ECO:0000313" key="1">
    <source>
        <dbReference type="EMBL" id="GFS83203.1"/>
    </source>
</evidence>
<dbReference type="EMBL" id="BMAW01003359">
    <property type="protein sequence ID" value="GFS83203.1"/>
    <property type="molecule type" value="Genomic_DNA"/>
</dbReference>
<proteinExistence type="predicted"/>
<protein>
    <submittedName>
        <fullName evidence="1">Uncharacterized protein</fullName>
    </submittedName>
</protein>